<evidence type="ECO:0000256" key="6">
    <source>
        <dbReference type="ARBA" id="ARBA00022989"/>
    </source>
</evidence>
<dbReference type="PROSITE" id="PS50253">
    <property type="entry name" value="COX3"/>
    <property type="match status" value="1"/>
</dbReference>
<dbReference type="Pfam" id="PF00510">
    <property type="entry name" value="COX3"/>
    <property type="match status" value="2"/>
</dbReference>
<evidence type="ECO:0000256" key="1">
    <source>
        <dbReference type="ARBA" id="ARBA00004141"/>
    </source>
</evidence>
<evidence type="ECO:0000256" key="7">
    <source>
        <dbReference type="ARBA" id="ARBA00023136"/>
    </source>
</evidence>
<dbReference type="EMBL" id="JBBYHV010000001">
    <property type="protein sequence ID" value="MEL1250848.1"/>
    <property type="molecule type" value="Genomic_DNA"/>
</dbReference>
<dbReference type="InterPro" id="IPR035973">
    <property type="entry name" value="Cyt_c_oxidase_su3-like_sf"/>
</dbReference>
<feature type="transmembrane region" description="Helical" evidence="11">
    <location>
        <begin position="228"/>
        <end position="249"/>
    </location>
</feature>
<dbReference type="EC" id="7.1.1.9" evidence="3"/>
<evidence type="ECO:0000313" key="14">
    <source>
        <dbReference type="Proteomes" id="UP001497045"/>
    </source>
</evidence>
<keyword evidence="7 11" id="KW-0472">Membrane</keyword>
<accession>A0ABU9IEK7</accession>
<feature type="transmembrane region" description="Helical" evidence="11">
    <location>
        <begin position="87"/>
        <end position="107"/>
    </location>
</feature>
<sequence length="296" mass="33154">MAGAKNHDYHILPPDIWPFVGALSGLTFTTGMVMFMHADEGAFPEGLWRVVLGLGIAGLIATFFGWFSKIVNEAQSGDHTPVVQLHMRYGMILFIASEVMFFVGWFWSWFDFSLFPAPIEMISTDNGPIWQNLIGQEGAAALTHFPPDGIEVLDAFDLPLLNTLILLCSGTTVTWAHHSLINGDRDGLKKGLWLTIALGILFSCIQAYEYSHASFGFGGNNYSSAFYMATGFHGFHVLVGTIFLIVCLVRTYKGHFTPRQHFGFEAAAWYWHFVDVVWLFLFIVVYVWGGWGLEPH</sequence>
<evidence type="ECO:0000256" key="4">
    <source>
        <dbReference type="ARBA" id="ARBA00022692"/>
    </source>
</evidence>
<dbReference type="SUPFAM" id="SSF81452">
    <property type="entry name" value="Cytochrome c oxidase subunit III-like"/>
    <property type="match status" value="1"/>
</dbReference>
<reference evidence="13 14" key="1">
    <citation type="submission" date="2024-04" db="EMBL/GenBank/DDBJ databases">
        <title>Aurantiacibacter sp. DGU6 16S ribosomal RNA gene Genome sequencing and assembly.</title>
        <authorList>
            <person name="Park S."/>
        </authorList>
    </citation>
    <scope>NUCLEOTIDE SEQUENCE [LARGE SCALE GENOMIC DNA]</scope>
    <source>
        <strain evidence="13 14">DGU6</strain>
    </source>
</reference>
<evidence type="ECO:0000256" key="2">
    <source>
        <dbReference type="ARBA" id="ARBA00010581"/>
    </source>
</evidence>
<evidence type="ECO:0000256" key="5">
    <source>
        <dbReference type="ARBA" id="ARBA00022967"/>
    </source>
</evidence>
<dbReference type="Gene3D" id="1.10.287.70">
    <property type="match status" value="1"/>
</dbReference>
<proteinExistence type="inferred from homology"/>
<feature type="transmembrane region" description="Helical" evidence="11">
    <location>
        <begin position="47"/>
        <end position="67"/>
    </location>
</feature>
<dbReference type="InterPro" id="IPR000298">
    <property type="entry name" value="Cyt_c_oxidase-like_su3"/>
</dbReference>
<keyword evidence="4 10" id="KW-0812">Transmembrane</keyword>
<comment type="caution">
    <text evidence="13">The sequence shown here is derived from an EMBL/GenBank/DDBJ whole genome shotgun (WGS) entry which is preliminary data.</text>
</comment>
<gene>
    <name evidence="13" type="ORF">AAEO60_09210</name>
</gene>
<keyword evidence="6 11" id="KW-1133">Transmembrane helix</keyword>
<evidence type="ECO:0000256" key="8">
    <source>
        <dbReference type="ARBA" id="ARBA00031400"/>
    </source>
</evidence>
<feature type="transmembrane region" description="Helical" evidence="11">
    <location>
        <begin position="191"/>
        <end position="208"/>
    </location>
</feature>
<keyword evidence="14" id="KW-1185">Reference proteome</keyword>
<dbReference type="Gene3D" id="1.20.120.80">
    <property type="entry name" value="Cytochrome c oxidase, subunit III, four-helix bundle"/>
    <property type="match status" value="1"/>
</dbReference>
<dbReference type="Proteomes" id="UP001497045">
    <property type="component" value="Unassembled WGS sequence"/>
</dbReference>
<organism evidence="13 14">
    <name type="scientific">Aurantiacibacter gilvus</name>
    <dbReference type="NCBI Taxonomy" id="3139141"/>
    <lineage>
        <taxon>Bacteria</taxon>
        <taxon>Pseudomonadati</taxon>
        <taxon>Pseudomonadota</taxon>
        <taxon>Alphaproteobacteria</taxon>
        <taxon>Sphingomonadales</taxon>
        <taxon>Erythrobacteraceae</taxon>
        <taxon>Aurantiacibacter</taxon>
    </lineage>
</organism>
<dbReference type="InterPro" id="IPR013833">
    <property type="entry name" value="Cyt_c_oxidase_su3_a-hlx"/>
</dbReference>
<evidence type="ECO:0000256" key="11">
    <source>
        <dbReference type="SAM" id="Phobius"/>
    </source>
</evidence>
<evidence type="ECO:0000256" key="10">
    <source>
        <dbReference type="RuleBase" id="RU003376"/>
    </source>
</evidence>
<evidence type="ECO:0000256" key="9">
    <source>
        <dbReference type="ARBA" id="ARBA00031625"/>
    </source>
</evidence>
<feature type="transmembrane region" description="Helical" evidence="11">
    <location>
        <begin position="16"/>
        <end position="35"/>
    </location>
</feature>
<dbReference type="InterPro" id="IPR024791">
    <property type="entry name" value="Cyt_c/ubiquinol_Oxase_su3"/>
</dbReference>
<dbReference type="RefSeq" id="WP_341673356.1">
    <property type="nucleotide sequence ID" value="NZ_JBBYHV010000001.1"/>
</dbReference>
<dbReference type="InterPro" id="IPR033945">
    <property type="entry name" value="Cyt_c_oxase_su3_dom"/>
</dbReference>
<dbReference type="PANTHER" id="PTHR11403:SF7">
    <property type="entry name" value="CYTOCHROME C OXIDASE SUBUNIT 3"/>
    <property type="match status" value="1"/>
</dbReference>
<evidence type="ECO:0000313" key="13">
    <source>
        <dbReference type="EMBL" id="MEL1250848.1"/>
    </source>
</evidence>
<feature type="transmembrane region" description="Helical" evidence="11">
    <location>
        <begin position="269"/>
        <end position="289"/>
    </location>
</feature>
<name>A0ABU9IEK7_9SPHN</name>
<keyword evidence="5" id="KW-1278">Translocase</keyword>
<dbReference type="CDD" id="cd01665">
    <property type="entry name" value="Cyt_c_Oxidase_III"/>
    <property type="match status" value="1"/>
</dbReference>
<dbReference type="PANTHER" id="PTHR11403">
    <property type="entry name" value="CYTOCHROME C OXIDASE SUBUNIT III"/>
    <property type="match status" value="1"/>
</dbReference>
<evidence type="ECO:0000259" key="12">
    <source>
        <dbReference type="PROSITE" id="PS50253"/>
    </source>
</evidence>
<protein>
    <recommendedName>
        <fullName evidence="3">cytochrome-c oxidase</fullName>
        <ecNumber evidence="3">7.1.1.9</ecNumber>
    </recommendedName>
    <alternativeName>
        <fullName evidence="8">Cytochrome aa3 subunit 3</fullName>
    </alternativeName>
    <alternativeName>
        <fullName evidence="9">Cytochrome c oxidase polypeptide III</fullName>
    </alternativeName>
</protein>
<feature type="domain" description="Heme-copper oxidase subunit III family profile" evidence="12">
    <location>
        <begin position="5"/>
        <end position="290"/>
    </location>
</feature>
<evidence type="ECO:0000256" key="3">
    <source>
        <dbReference type="ARBA" id="ARBA00012949"/>
    </source>
</evidence>
<comment type="similarity">
    <text evidence="2 10">Belongs to the cytochrome c oxidase subunit 3 family.</text>
</comment>
<comment type="subcellular location">
    <subcellularLocation>
        <location evidence="10">Cell membrane</location>
        <topology evidence="10">Multi-pass membrane protein</topology>
    </subcellularLocation>
    <subcellularLocation>
        <location evidence="1">Membrane</location>
        <topology evidence="1">Multi-pass membrane protein</topology>
    </subcellularLocation>
</comment>